<dbReference type="AlphaFoldDB" id="A0A815T6Z1"/>
<proteinExistence type="predicted"/>
<dbReference type="InterPro" id="IPR043502">
    <property type="entry name" value="DNA/RNA_pol_sf"/>
</dbReference>
<dbReference type="Proteomes" id="UP000681722">
    <property type="component" value="Unassembled WGS sequence"/>
</dbReference>
<evidence type="ECO:0000313" key="4">
    <source>
        <dbReference type="EMBL" id="CAF3771018.1"/>
    </source>
</evidence>
<dbReference type="FunFam" id="3.30.70.270:FF:000020">
    <property type="entry name" value="Transposon Tf2-6 polyprotein-like Protein"/>
    <property type="match status" value="1"/>
</dbReference>
<reference evidence="3" key="1">
    <citation type="submission" date="2021-02" db="EMBL/GenBank/DDBJ databases">
        <authorList>
            <person name="Nowell W R."/>
        </authorList>
    </citation>
    <scope>NUCLEOTIDE SEQUENCE</scope>
</reference>
<dbReference type="Pfam" id="PF17919">
    <property type="entry name" value="RT_RNaseH_2"/>
    <property type="match status" value="1"/>
</dbReference>
<accession>A0A815T6Z1</accession>
<dbReference type="EMBL" id="CAJNOK010006366">
    <property type="protein sequence ID" value="CAF1001660.1"/>
    <property type="molecule type" value="Genomic_DNA"/>
</dbReference>
<dbReference type="Proteomes" id="UP000682733">
    <property type="component" value="Unassembled WGS sequence"/>
</dbReference>
<evidence type="ECO:0000313" key="5">
    <source>
        <dbReference type="EMBL" id="CAF4362944.1"/>
    </source>
</evidence>
<organism evidence="3 6">
    <name type="scientific">Didymodactylos carnosus</name>
    <dbReference type="NCBI Taxonomy" id="1234261"/>
    <lineage>
        <taxon>Eukaryota</taxon>
        <taxon>Metazoa</taxon>
        <taxon>Spiralia</taxon>
        <taxon>Gnathifera</taxon>
        <taxon>Rotifera</taxon>
        <taxon>Eurotatoria</taxon>
        <taxon>Bdelloidea</taxon>
        <taxon>Philodinida</taxon>
        <taxon>Philodinidae</taxon>
        <taxon>Didymodactylos</taxon>
    </lineage>
</organism>
<dbReference type="OrthoDB" id="8049819at2759"/>
<protein>
    <recommendedName>
        <fullName evidence="1">Reverse transcriptase/retrotransposon-derived protein RNase H-like domain-containing protein</fullName>
    </recommendedName>
</protein>
<dbReference type="EMBL" id="CAJOBA010006374">
    <property type="protein sequence ID" value="CAF3771018.1"/>
    <property type="molecule type" value="Genomic_DNA"/>
</dbReference>
<evidence type="ECO:0000313" key="3">
    <source>
        <dbReference type="EMBL" id="CAF1501394.1"/>
    </source>
</evidence>
<sequence>MQAILAIPHPKTLAQVNKFIGKIGWYRKFLPNFAKIAAPIHKVTNKIKRKKHEFYWHDAQIQAANKLKQMLTEEPLLLKYPHPTAPFSLATDASEYAIGGALKQLVDGKTHYNYFLSRLLTRPRATTRQLNAKR</sequence>
<gene>
    <name evidence="3" type="ORF">GPM918_LOCUS36697</name>
    <name evidence="2" type="ORF">OVA965_LOCUS14590</name>
    <name evidence="5" type="ORF">SRO942_LOCUS37440</name>
    <name evidence="4" type="ORF">TMI583_LOCUS14594</name>
</gene>
<dbReference type="SUPFAM" id="SSF56672">
    <property type="entry name" value="DNA/RNA polymerases"/>
    <property type="match status" value="1"/>
</dbReference>
<dbReference type="EMBL" id="CAJNOQ010022455">
    <property type="protein sequence ID" value="CAF1501394.1"/>
    <property type="molecule type" value="Genomic_DNA"/>
</dbReference>
<dbReference type="PANTHER" id="PTHR34072">
    <property type="entry name" value="ENZYMATIC POLYPROTEIN-RELATED"/>
    <property type="match status" value="1"/>
</dbReference>
<evidence type="ECO:0000313" key="2">
    <source>
        <dbReference type="EMBL" id="CAF1001660.1"/>
    </source>
</evidence>
<dbReference type="Proteomes" id="UP000663829">
    <property type="component" value="Unassembled WGS sequence"/>
</dbReference>
<comment type="caution">
    <text evidence="3">The sequence shown here is derived from an EMBL/GenBank/DDBJ whole genome shotgun (WGS) entry which is preliminary data.</text>
</comment>
<dbReference type="InterPro" id="IPR043128">
    <property type="entry name" value="Rev_trsase/Diguanyl_cyclase"/>
</dbReference>
<dbReference type="InterPro" id="IPR041577">
    <property type="entry name" value="RT_RNaseH_2"/>
</dbReference>
<keyword evidence="6" id="KW-1185">Reference proteome</keyword>
<dbReference type="Proteomes" id="UP000677228">
    <property type="component" value="Unassembled WGS sequence"/>
</dbReference>
<evidence type="ECO:0000313" key="6">
    <source>
        <dbReference type="Proteomes" id="UP000663829"/>
    </source>
</evidence>
<evidence type="ECO:0000259" key="1">
    <source>
        <dbReference type="Pfam" id="PF17919"/>
    </source>
</evidence>
<feature type="domain" description="Reverse transcriptase/retrotransposon-derived protein RNase H-like" evidence="1">
    <location>
        <begin position="56"/>
        <end position="123"/>
    </location>
</feature>
<dbReference type="Gene3D" id="3.30.70.270">
    <property type="match status" value="1"/>
</dbReference>
<dbReference type="EMBL" id="CAJOBC010087969">
    <property type="protein sequence ID" value="CAF4362944.1"/>
    <property type="molecule type" value="Genomic_DNA"/>
</dbReference>
<name>A0A815T6Z1_9BILA</name>